<dbReference type="RefSeq" id="WP_015678916.1">
    <property type="nucleotide sequence ID" value="NZ_AOGX02000037.1"/>
</dbReference>
<accession>A0A5E8H9J6</accession>
<name>A0A5E8H9J6_9LEPT</name>
<sequence length="254" mass="29305">MSNTQEKKILSQFLTNIKFLMNSSNDDGFEALEGIINFMKKESLFHEIINKLEETEYSEEILYKGRDYNKYKLPSNSDQRNSFIWSLINDWVTNHKNEEYFNLGDLYGGKTTKIDDHVINFHDLVLRPFFEGIYTDLDLEISKTGKQETNINISNTSGPVTVQSNTTSSTINVASDINSNILELIKEINLSNYKEKNKLISLLKILSENSEERLKDKGFLELLMDKWNPYLSLIESSQHAISFGKLIAPFLTHL</sequence>
<evidence type="ECO:0000313" key="1">
    <source>
        <dbReference type="EMBL" id="EOQ87388.1"/>
    </source>
</evidence>
<comment type="caution">
    <text evidence="1">The sequence shown here is derived from an EMBL/GenBank/DDBJ whole genome shotgun (WGS) entry which is preliminary data.</text>
</comment>
<gene>
    <name evidence="1" type="ORF">LEP1GSC202_3520</name>
</gene>
<organism evidence="1 2">
    <name type="scientific">Leptospira yanagawae serovar Saopaulo str. Sao Paulo = ATCC 700523</name>
    <dbReference type="NCBI Taxonomy" id="1249483"/>
    <lineage>
        <taxon>Bacteria</taxon>
        <taxon>Pseudomonadati</taxon>
        <taxon>Spirochaetota</taxon>
        <taxon>Spirochaetia</taxon>
        <taxon>Leptospirales</taxon>
        <taxon>Leptospiraceae</taxon>
        <taxon>Leptospira</taxon>
    </lineage>
</organism>
<reference evidence="1 2" key="1">
    <citation type="submission" date="2013-04" db="EMBL/GenBank/DDBJ databases">
        <authorList>
            <person name="Harkins D.M."/>
            <person name="Durkin A.S."/>
            <person name="Brinkac L.M."/>
            <person name="Haft D.H."/>
            <person name="Selengut J.D."/>
            <person name="Sanka R."/>
            <person name="DePew J."/>
            <person name="Purushe J."/>
            <person name="Hartskeerl R.A."/>
            <person name="Ahmed A."/>
            <person name="van der Linden H."/>
            <person name="Goris M.G.A."/>
            <person name="Vinetz J.M."/>
            <person name="Sutton G.G."/>
            <person name="Nierman W.C."/>
            <person name="Fouts D.E."/>
        </authorList>
    </citation>
    <scope>NUCLEOTIDE SEQUENCE [LARGE SCALE GENOMIC DNA]</scope>
    <source>
        <strain evidence="1 2">Sao Paulo</strain>
    </source>
</reference>
<protein>
    <submittedName>
        <fullName evidence="1">Uncharacterized protein</fullName>
    </submittedName>
</protein>
<dbReference type="Proteomes" id="UP000013996">
    <property type="component" value="Unassembled WGS sequence"/>
</dbReference>
<dbReference type="AlphaFoldDB" id="A0A5E8H9J6"/>
<proteinExistence type="predicted"/>
<dbReference type="EMBL" id="AOGX02000037">
    <property type="protein sequence ID" value="EOQ87388.1"/>
    <property type="molecule type" value="Genomic_DNA"/>
</dbReference>
<evidence type="ECO:0000313" key="2">
    <source>
        <dbReference type="Proteomes" id="UP000013996"/>
    </source>
</evidence>
<dbReference type="STRING" id="1249483.LEP1GSC202_3520"/>